<gene>
    <name evidence="9" type="ORF">DFO77_12155</name>
</gene>
<dbReference type="InterPro" id="IPR007627">
    <property type="entry name" value="RNA_pol_sigma70_r2"/>
</dbReference>
<dbReference type="SUPFAM" id="SSF88659">
    <property type="entry name" value="Sigma3 and sigma4 domains of RNA polymerase sigma factors"/>
    <property type="match status" value="1"/>
</dbReference>
<comment type="similarity">
    <text evidence="1 6">Belongs to the sigma-70 factor family. ECF subfamily.</text>
</comment>
<dbReference type="InterPro" id="IPR000838">
    <property type="entry name" value="RNA_pol_sigma70_ECF_CS"/>
</dbReference>
<dbReference type="Gene3D" id="1.10.1740.10">
    <property type="match status" value="1"/>
</dbReference>
<dbReference type="GO" id="GO:0016987">
    <property type="term" value="F:sigma factor activity"/>
    <property type="evidence" value="ECO:0007669"/>
    <property type="project" value="UniProtKB-KW"/>
</dbReference>
<reference evidence="9 10" key="1">
    <citation type="submission" date="2018-07" db="EMBL/GenBank/DDBJ databases">
        <title>Freshwater and sediment microbial communities from various areas in North America, analyzing microbe dynamics in response to fracking.</title>
        <authorList>
            <person name="Lamendella R."/>
        </authorList>
    </citation>
    <scope>NUCLEOTIDE SEQUENCE [LARGE SCALE GENOMIC DNA]</scope>
    <source>
        <strain evidence="9 10">160A</strain>
    </source>
</reference>
<dbReference type="InterPro" id="IPR013325">
    <property type="entry name" value="RNA_pol_sigma_r2"/>
</dbReference>
<dbReference type="EMBL" id="QPIZ01000021">
    <property type="protein sequence ID" value="RCW30618.1"/>
    <property type="molecule type" value="Genomic_DNA"/>
</dbReference>
<sequence>MQPDDKEILYLAQKVNKKNEALALLMKKYKERLYWHIRKMIIVHEDADDLLQNTFMKAWKHIGNFRGDASLYTWLYRIATNETLNYINKKKEGLLHEDADIETMLGNKVESDPLFTGDEIQKRLQKCLLALPEKQRLVFNMKYFDDMTYEQMSDILGTSVGALKASYFHAVRKIEAFIKNEVF</sequence>
<dbReference type="PANTHER" id="PTHR43133:SF51">
    <property type="entry name" value="RNA POLYMERASE SIGMA FACTOR"/>
    <property type="match status" value="1"/>
</dbReference>
<dbReference type="SUPFAM" id="SSF88946">
    <property type="entry name" value="Sigma2 domain of RNA polymerase sigma factors"/>
    <property type="match status" value="1"/>
</dbReference>
<evidence type="ECO:0000256" key="3">
    <source>
        <dbReference type="ARBA" id="ARBA00023082"/>
    </source>
</evidence>
<evidence type="ECO:0000256" key="1">
    <source>
        <dbReference type="ARBA" id="ARBA00010641"/>
    </source>
</evidence>
<evidence type="ECO:0000256" key="4">
    <source>
        <dbReference type="ARBA" id="ARBA00023125"/>
    </source>
</evidence>
<keyword evidence="3 6" id="KW-0731">Sigma factor</keyword>
<dbReference type="InterPro" id="IPR014284">
    <property type="entry name" value="RNA_pol_sigma-70_dom"/>
</dbReference>
<proteinExistence type="inferred from homology"/>
<dbReference type="Pfam" id="PF08281">
    <property type="entry name" value="Sigma70_r4_2"/>
    <property type="match status" value="1"/>
</dbReference>
<evidence type="ECO:0000259" key="8">
    <source>
        <dbReference type="Pfam" id="PF08281"/>
    </source>
</evidence>
<dbReference type="RefSeq" id="WP_106151565.1">
    <property type="nucleotide sequence ID" value="NZ_PVTS01000001.1"/>
</dbReference>
<keyword evidence="4 6" id="KW-0238">DNA-binding</keyword>
<feature type="domain" description="RNA polymerase sigma factor 70 region 4 type 2" evidence="8">
    <location>
        <begin position="123"/>
        <end position="174"/>
    </location>
</feature>
<dbReference type="InterPro" id="IPR013249">
    <property type="entry name" value="RNA_pol_sigma70_r4_t2"/>
</dbReference>
<dbReference type="GO" id="GO:0006352">
    <property type="term" value="P:DNA-templated transcription initiation"/>
    <property type="evidence" value="ECO:0007669"/>
    <property type="project" value="InterPro"/>
</dbReference>
<dbReference type="InterPro" id="IPR013324">
    <property type="entry name" value="RNA_pol_sigma_r3/r4-like"/>
</dbReference>
<dbReference type="OrthoDB" id="9780326at2"/>
<dbReference type="CDD" id="cd06171">
    <property type="entry name" value="Sigma70_r4"/>
    <property type="match status" value="1"/>
</dbReference>
<keyword evidence="2 6" id="KW-0805">Transcription regulation</keyword>
<evidence type="ECO:0000256" key="2">
    <source>
        <dbReference type="ARBA" id="ARBA00023015"/>
    </source>
</evidence>
<dbReference type="Proteomes" id="UP000252733">
    <property type="component" value="Unassembled WGS sequence"/>
</dbReference>
<dbReference type="AlphaFoldDB" id="A0A2T0XTK3"/>
<dbReference type="PANTHER" id="PTHR43133">
    <property type="entry name" value="RNA POLYMERASE ECF-TYPE SIGMA FACTO"/>
    <property type="match status" value="1"/>
</dbReference>
<evidence type="ECO:0000313" key="9">
    <source>
        <dbReference type="EMBL" id="RCW30618.1"/>
    </source>
</evidence>
<dbReference type="GO" id="GO:0003677">
    <property type="term" value="F:DNA binding"/>
    <property type="evidence" value="ECO:0007669"/>
    <property type="project" value="UniProtKB-KW"/>
</dbReference>
<protein>
    <recommendedName>
        <fullName evidence="6">RNA polymerase sigma factor</fullName>
    </recommendedName>
</protein>
<dbReference type="NCBIfam" id="TIGR02937">
    <property type="entry name" value="sigma70-ECF"/>
    <property type="match status" value="1"/>
</dbReference>
<keyword evidence="10" id="KW-1185">Reference proteome</keyword>
<dbReference type="Gene3D" id="1.10.10.10">
    <property type="entry name" value="Winged helix-like DNA-binding domain superfamily/Winged helix DNA-binding domain"/>
    <property type="match status" value="1"/>
</dbReference>
<evidence type="ECO:0000259" key="7">
    <source>
        <dbReference type="Pfam" id="PF04542"/>
    </source>
</evidence>
<comment type="caution">
    <text evidence="9">The sequence shown here is derived from an EMBL/GenBank/DDBJ whole genome shotgun (WGS) entry which is preliminary data.</text>
</comment>
<accession>A0A2T0XTK3</accession>
<keyword evidence="5 6" id="KW-0804">Transcription</keyword>
<dbReference type="Pfam" id="PF04542">
    <property type="entry name" value="Sigma70_r2"/>
    <property type="match status" value="1"/>
</dbReference>
<organism evidence="9 10">
    <name type="scientific">Marinilabilia salmonicolor</name>
    <dbReference type="NCBI Taxonomy" id="989"/>
    <lineage>
        <taxon>Bacteria</taxon>
        <taxon>Pseudomonadati</taxon>
        <taxon>Bacteroidota</taxon>
        <taxon>Bacteroidia</taxon>
        <taxon>Marinilabiliales</taxon>
        <taxon>Marinilabiliaceae</taxon>
        <taxon>Marinilabilia</taxon>
    </lineage>
</organism>
<dbReference type="InterPro" id="IPR036388">
    <property type="entry name" value="WH-like_DNA-bd_sf"/>
</dbReference>
<dbReference type="InterPro" id="IPR039425">
    <property type="entry name" value="RNA_pol_sigma-70-like"/>
</dbReference>
<evidence type="ECO:0000256" key="5">
    <source>
        <dbReference type="ARBA" id="ARBA00023163"/>
    </source>
</evidence>
<evidence type="ECO:0000256" key="6">
    <source>
        <dbReference type="RuleBase" id="RU000716"/>
    </source>
</evidence>
<feature type="domain" description="RNA polymerase sigma-70 region 2" evidence="7">
    <location>
        <begin position="25"/>
        <end position="91"/>
    </location>
</feature>
<dbReference type="STRING" id="1168289.GCA_000259075_01362"/>
<evidence type="ECO:0000313" key="10">
    <source>
        <dbReference type="Proteomes" id="UP000252733"/>
    </source>
</evidence>
<name>A0A2T0XTK3_9BACT</name>
<dbReference type="PROSITE" id="PS01063">
    <property type="entry name" value="SIGMA70_ECF"/>
    <property type="match status" value="1"/>
</dbReference>